<gene>
    <name evidence="3" type="ORF">ENJ61_07985</name>
</gene>
<dbReference type="EMBL" id="DRNB01000295">
    <property type="protein sequence ID" value="HHJ64829.1"/>
    <property type="molecule type" value="Genomic_DNA"/>
</dbReference>
<proteinExistence type="predicted"/>
<evidence type="ECO:0000313" key="3">
    <source>
        <dbReference type="EMBL" id="HHJ64829.1"/>
    </source>
</evidence>
<feature type="domain" description="EamA" evidence="2">
    <location>
        <begin position="2"/>
        <end position="136"/>
    </location>
</feature>
<dbReference type="GO" id="GO:0016020">
    <property type="term" value="C:membrane"/>
    <property type="evidence" value="ECO:0007669"/>
    <property type="project" value="InterPro"/>
</dbReference>
<dbReference type="AlphaFoldDB" id="A0A7C5L427"/>
<dbReference type="InterPro" id="IPR000620">
    <property type="entry name" value="EamA_dom"/>
</dbReference>
<name>A0A7C5L427_AQUAO</name>
<feature type="transmembrane region" description="Helical" evidence="1">
    <location>
        <begin position="32"/>
        <end position="53"/>
    </location>
</feature>
<dbReference type="PANTHER" id="PTHR22911:SF137">
    <property type="entry name" value="SOLUTE CARRIER FAMILY 35 MEMBER G2-RELATED"/>
    <property type="match status" value="1"/>
</dbReference>
<dbReference type="Gene3D" id="1.10.3730.20">
    <property type="match status" value="1"/>
</dbReference>
<feature type="transmembrane region" description="Helical" evidence="1">
    <location>
        <begin position="91"/>
        <end position="112"/>
    </location>
</feature>
<dbReference type="Pfam" id="PF00892">
    <property type="entry name" value="EamA"/>
    <property type="match status" value="1"/>
</dbReference>
<dbReference type="SUPFAM" id="SSF103481">
    <property type="entry name" value="Multidrug resistance efflux transporter EmrE"/>
    <property type="match status" value="1"/>
</dbReference>
<dbReference type="Proteomes" id="UP000885792">
    <property type="component" value="Unassembled WGS sequence"/>
</dbReference>
<feature type="transmembrane region" description="Helical" evidence="1">
    <location>
        <begin position="65"/>
        <end position="85"/>
    </location>
</feature>
<accession>A0A7C5L427</accession>
<keyword evidence="1" id="KW-1133">Transmembrane helix</keyword>
<organism evidence="3">
    <name type="scientific">Aquifex aeolicus</name>
    <dbReference type="NCBI Taxonomy" id="63363"/>
    <lineage>
        <taxon>Bacteria</taxon>
        <taxon>Pseudomonadati</taxon>
        <taxon>Aquificota</taxon>
        <taxon>Aquificia</taxon>
        <taxon>Aquificales</taxon>
        <taxon>Aquificaceae</taxon>
        <taxon>Aquifex</taxon>
    </lineage>
</organism>
<comment type="caution">
    <text evidence="3">The sequence shown here is derived from an EMBL/GenBank/DDBJ whole genome shotgun (WGS) entry which is preliminary data.</text>
</comment>
<dbReference type="PANTHER" id="PTHR22911">
    <property type="entry name" value="ACYL-MALONYL CONDENSING ENZYME-RELATED"/>
    <property type="match status" value="1"/>
</dbReference>
<keyword evidence="1" id="KW-0472">Membrane</keyword>
<feature type="transmembrane region" description="Helical" evidence="1">
    <location>
        <begin position="119"/>
        <end position="138"/>
    </location>
</feature>
<evidence type="ECO:0000259" key="2">
    <source>
        <dbReference type="Pfam" id="PF00892"/>
    </source>
</evidence>
<evidence type="ECO:0000256" key="1">
    <source>
        <dbReference type="SAM" id="Phobius"/>
    </source>
</evidence>
<reference evidence="3" key="1">
    <citation type="journal article" date="2020" name="mSystems">
        <title>Genome- and Community-Level Interaction Insights into Carbon Utilization and Element Cycling Functions of Hydrothermarchaeota in Hydrothermal Sediment.</title>
        <authorList>
            <person name="Zhou Z."/>
            <person name="Liu Y."/>
            <person name="Xu W."/>
            <person name="Pan J."/>
            <person name="Luo Z.H."/>
            <person name="Li M."/>
        </authorList>
    </citation>
    <scope>NUCLEOTIDE SEQUENCE [LARGE SCALE GENOMIC DNA]</scope>
    <source>
        <strain evidence="3">HyVt-501</strain>
    </source>
</reference>
<sequence length="140" mass="14923">MKEVFLALLSALVWGTAPLIFKLGLRGEVPPLVGIFFHNLAAVLCASVSLLMLRESLQYPVRDIALISFGGFVSGFLGLLLYYKALKVGEVSVVAPIAASSPLWASLFAFLLLGENFSLSKLVGTILIVSGVVILSLSKQ</sequence>
<protein>
    <recommendedName>
        <fullName evidence="2">EamA domain-containing protein</fullName>
    </recommendedName>
</protein>
<dbReference type="InterPro" id="IPR037185">
    <property type="entry name" value="EmrE-like"/>
</dbReference>
<keyword evidence="1" id="KW-0812">Transmembrane</keyword>